<sequence length="229" mass="25742">AGRRDPALAAAIAEADVLFVTLINTRASADWLAEQIARAQPRAVFAFESMPEVMALNRVGAYRVQGGKGSLPKPMQLVLKLLTQGREEDTLYAYTRLTKITARLLPLMPAKLHDFRTWLSVNIYWNQPDAENITQMIRLILRDCLGQPLEVAPPRLIPMMGCFHPGTDTLFESPEDYLRWQARRARSQKARSRGAEPPVVALLAFRKHVVQRVRYLDELIGALEAQGLA</sequence>
<keyword evidence="4" id="KW-0436">Ligase</keyword>
<evidence type="ECO:0000256" key="5">
    <source>
        <dbReference type="ARBA" id="ARBA00022741"/>
    </source>
</evidence>
<feature type="non-terminal residue" evidence="12">
    <location>
        <position position="1"/>
    </location>
</feature>
<organism evidence="12 13">
    <name type="scientific">Kouleothrix aurantiaca</name>
    <dbReference type="NCBI Taxonomy" id="186479"/>
    <lineage>
        <taxon>Bacteria</taxon>
        <taxon>Bacillati</taxon>
        <taxon>Chloroflexota</taxon>
        <taxon>Chloroflexia</taxon>
        <taxon>Chloroflexales</taxon>
        <taxon>Roseiflexineae</taxon>
        <taxon>Roseiflexaceae</taxon>
        <taxon>Kouleothrix</taxon>
    </lineage>
</organism>
<evidence type="ECO:0000256" key="4">
    <source>
        <dbReference type="ARBA" id="ARBA00022598"/>
    </source>
</evidence>
<evidence type="ECO:0000256" key="9">
    <source>
        <dbReference type="ARBA" id="ARBA00048693"/>
    </source>
</evidence>
<comment type="similarity">
    <text evidence="1">Belongs to the Mg-chelatase subunit H family.</text>
</comment>
<dbReference type="PANTHER" id="PTHR44119">
    <property type="entry name" value="MAGNESIUM-CHELATASE SUBUNIT CHLH, CHLOROPLASTIC"/>
    <property type="match status" value="1"/>
</dbReference>
<evidence type="ECO:0000259" key="10">
    <source>
        <dbReference type="Pfam" id="PF02514"/>
    </source>
</evidence>
<comment type="catalytic activity">
    <reaction evidence="9">
        <text>protoporphyrin IX + Mg(2+) + ATP + H2O = Mg-protoporphyrin IX + ADP + phosphate + 3 H(+)</text>
        <dbReference type="Rhea" id="RHEA:13961"/>
        <dbReference type="ChEBI" id="CHEBI:15377"/>
        <dbReference type="ChEBI" id="CHEBI:15378"/>
        <dbReference type="ChEBI" id="CHEBI:18420"/>
        <dbReference type="ChEBI" id="CHEBI:30616"/>
        <dbReference type="ChEBI" id="CHEBI:43474"/>
        <dbReference type="ChEBI" id="CHEBI:57306"/>
        <dbReference type="ChEBI" id="CHEBI:60492"/>
        <dbReference type="ChEBI" id="CHEBI:456216"/>
        <dbReference type="EC" id="6.6.1.1"/>
    </reaction>
</comment>
<keyword evidence="6" id="KW-0067">ATP-binding</keyword>
<dbReference type="Proteomes" id="UP000050509">
    <property type="component" value="Unassembled WGS sequence"/>
</dbReference>
<dbReference type="InterPro" id="IPR022571">
    <property type="entry name" value="Mg_chelatase_H_N"/>
</dbReference>
<dbReference type="Pfam" id="PF02514">
    <property type="entry name" value="CobN-Mg_chel"/>
    <property type="match status" value="1"/>
</dbReference>
<feature type="non-terminal residue" evidence="12">
    <location>
        <position position="229"/>
    </location>
</feature>
<evidence type="ECO:0000313" key="13">
    <source>
        <dbReference type="Proteomes" id="UP000050509"/>
    </source>
</evidence>
<dbReference type="EC" id="6.6.1.1" evidence="2"/>
<evidence type="ECO:0000256" key="7">
    <source>
        <dbReference type="ARBA" id="ARBA00023171"/>
    </source>
</evidence>
<dbReference type="PANTHER" id="PTHR44119:SF1">
    <property type="entry name" value="MAGNESIUM-CHELATASE SUBUNIT CHLH, CHLOROPLASTIC"/>
    <property type="match status" value="1"/>
</dbReference>
<dbReference type="EMBL" id="LJCR01003173">
    <property type="protein sequence ID" value="KPV47850.1"/>
    <property type="molecule type" value="Genomic_DNA"/>
</dbReference>
<name>A0A0P9D516_9CHLR</name>
<evidence type="ECO:0000256" key="8">
    <source>
        <dbReference type="ARBA" id="ARBA00023444"/>
    </source>
</evidence>
<gene>
    <name evidence="12" type="ORF">SE17_41225</name>
</gene>
<feature type="domain" description="CobN/magnesium chelatase" evidence="10">
    <location>
        <begin position="124"/>
        <end position="228"/>
    </location>
</feature>
<evidence type="ECO:0000256" key="3">
    <source>
        <dbReference type="ARBA" id="ARBA00022531"/>
    </source>
</evidence>
<dbReference type="GO" id="GO:0015995">
    <property type="term" value="P:chlorophyll biosynthetic process"/>
    <property type="evidence" value="ECO:0007669"/>
    <property type="project" value="UniProtKB-KW"/>
</dbReference>
<protein>
    <recommendedName>
        <fullName evidence="2">magnesium chelatase</fullName>
        <ecNumber evidence="2">6.6.1.1</ecNumber>
    </recommendedName>
</protein>
<evidence type="ECO:0000256" key="2">
    <source>
        <dbReference type="ARBA" id="ARBA00012825"/>
    </source>
</evidence>
<comment type="caution">
    <text evidence="12">The sequence shown here is derived from an EMBL/GenBank/DDBJ whole genome shotgun (WGS) entry which is preliminary data.</text>
</comment>
<evidence type="ECO:0000256" key="1">
    <source>
        <dbReference type="ARBA" id="ARBA00010851"/>
    </source>
</evidence>
<dbReference type="GO" id="GO:0005524">
    <property type="term" value="F:ATP binding"/>
    <property type="evidence" value="ECO:0007669"/>
    <property type="project" value="UniProtKB-KW"/>
</dbReference>
<keyword evidence="13" id="KW-1185">Reference proteome</keyword>
<keyword evidence="3" id="KW-0602">Photosynthesis</keyword>
<dbReference type="InterPro" id="IPR003672">
    <property type="entry name" value="CobN/Mg_chltase"/>
</dbReference>
<reference evidence="12 13" key="1">
    <citation type="submission" date="2015-09" db="EMBL/GenBank/DDBJ databases">
        <title>Draft genome sequence of Kouleothrix aurantiaca JCM 19913.</title>
        <authorList>
            <person name="Hemp J."/>
        </authorList>
    </citation>
    <scope>NUCLEOTIDE SEQUENCE [LARGE SCALE GENOMIC DNA]</scope>
    <source>
        <strain evidence="12 13">COM-B</strain>
    </source>
</reference>
<dbReference type="Pfam" id="PF11965">
    <property type="entry name" value="DUF3479"/>
    <property type="match status" value="1"/>
</dbReference>
<keyword evidence="7" id="KW-0149">Chlorophyll biosynthesis</keyword>
<dbReference type="AlphaFoldDB" id="A0A0P9D516"/>
<keyword evidence="5" id="KW-0547">Nucleotide-binding</keyword>
<evidence type="ECO:0000313" key="12">
    <source>
        <dbReference type="EMBL" id="KPV47850.1"/>
    </source>
</evidence>
<feature type="domain" description="Magnesium chelatase subunit H N-terminal" evidence="11">
    <location>
        <begin position="7"/>
        <end position="119"/>
    </location>
</feature>
<dbReference type="GO" id="GO:0015979">
    <property type="term" value="P:photosynthesis"/>
    <property type="evidence" value="ECO:0007669"/>
    <property type="project" value="UniProtKB-KW"/>
</dbReference>
<accession>A0A0P9D516</accession>
<proteinExistence type="inferred from homology"/>
<comment type="pathway">
    <text evidence="8">Porphyrin-containing compound metabolism.</text>
</comment>
<dbReference type="GO" id="GO:0016851">
    <property type="term" value="F:magnesium chelatase activity"/>
    <property type="evidence" value="ECO:0007669"/>
    <property type="project" value="UniProtKB-EC"/>
</dbReference>
<evidence type="ECO:0000256" key="6">
    <source>
        <dbReference type="ARBA" id="ARBA00022840"/>
    </source>
</evidence>
<evidence type="ECO:0000259" key="11">
    <source>
        <dbReference type="Pfam" id="PF11965"/>
    </source>
</evidence>